<keyword evidence="1" id="KW-0812">Transmembrane</keyword>
<dbReference type="EMBL" id="JBJIAA010000007">
    <property type="protein sequence ID" value="MFL0250606.1"/>
    <property type="molecule type" value="Genomic_DNA"/>
</dbReference>
<reference evidence="3 4" key="1">
    <citation type="submission" date="2024-11" db="EMBL/GenBank/DDBJ databases">
        <authorList>
            <person name="Heng Y.C."/>
            <person name="Lim A.C.H."/>
            <person name="Lee J.K.Y."/>
            <person name="Kittelmann S."/>
        </authorList>
    </citation>
    <scope>NUCLEOTIDE SEQUENCE [LARGE SCALE GENOMIC DNA]</scope>
    <source>
        <strain evidence="3 4">WILCCON 0114</strain>
    </source>
</reference>
<dbReference type="NCBIfam" id="TIGR04145">
    <property type="entry name" value="Firmicu_CTERM"/>
    <property type="match status" value="1"/>
</dbReference>
<evidence type="ECO:0000313" key="3">
    <source>
        <dbReference type="EMBL" id="MFL0250606.1"/>
    </source>
</evidence>
<dbReference type="Proteomes" id="UP001623592">
    <property type="component" value="Unassembled WGS sequence"/>
</dbReference>
<dbReference type="InterPro" id="IPR026409">
    <property type="entry name" value="Firmicu_CTERM"/>
</dbReference>
<feature type="chain" id="PRO_5046442035" evidence="2">
    <location>
        <begin position="26"/>
        <end position="212"/>
    </location>
</feature>
<name>A0ABW8TE46_9CLOT</name>
<keyword evidence="1" id="KW-0472">Membrane</keyword>
<keyword evidence="4" id="KW-1185">Reference proteome</keyword>
<feature type="transmembrane region" description="Helical" evidence="1">
    <location>
        <begin position="186"/>
        <end position="203"/>
    </location>
</feature>
<organism evidence="3 4">
    <name type="scientific">Clostridium neuense</name>
    <dbReference type="NCBI Taxonomy" id="1728934"/>
    <lineage>
        <taxon>Bacteria</taxon>
        <taxon>Bacillati</taxon>
        <taxon>Bacillota</taxon>
        <taxon>Clostridia</taxon>
        <taxon>Eubacteriales</taxon>
        <taxon>Clostridiaceae</taxon>
        <taxon>Clostridium</taxon>
    </lineage>
</organism>
<protein>
    <submittedName>
        <fullName evidence="3">Firmicu-CTERM sorting domain-containing protein</fullName>
    </submittedName>
</protein>
<keyword evidence="1" id="KW-1133">Transmembrane helix</keyword>
<keyword evidence="2" id="KW-0732">Signal</keyword>
<evidence type="ECO:0000256" key="2">
    <source>
        <dbReference type="SAM" id="SignalP"/>
    </source>
</evidence>
<dbReference type="SUPFAM" id="SSF49344">
    <property type="entry name" value="CBD9-like"/>
    <property type="match status" value="1"/>
</dbReference>
<gene>
    <name evidence="3" type="ORF">ACJDT4_09260</name>
</gene>
<sequence length="212" mass="24163">MKKIVKPIVVLMTIFVFLFPKSVYAATGSEIVLDGYFDDWVNKPSTTIKYGWQNPGQYSTVKWYCDNENLYLYIKMGEVGYSSMSNNMIEYWIDGAQMPDIQLSLDTPAKGRTSIYNYSYDYRPFSADGYIVRGGTNGIKGDQAEFRIPLTLFQKSSKNQMLDLKMRFPDLGDQYIEFQVGSTKPYLGIAVSGIAAASGFIIYKRRKRRVLA</sequence>
<feature type="signal peptide" evidence="2">
    <location>
        <begin position="1"/>
        <end position="25"/>
    </location>
</feature>
<accession>A0ABW8TE46</accession>
<evidence type="ECO:0000313" key="4">
    <source>
        <dbReference type="Proteomes" id="UP001623592"/>
    </source>
</evidence>
<proteinExistence type="predicted"/>
<dbReference type="RefSeq" id="WP_406787274.1">
    <property type="nucleotide sequence ID" value="NZ_JBJIAA010000007.1"/>
</dbReference>
<comment type="caution">
    <text evidence="3">The sequence shown here is derived from an EMBL/GenBank/DDBJ whole genome shotgun (WGS) entry which is preliminary data.</text>
</comment>
<evidence type="ECO:0000256" key="1">
    <source>
        <dbReference type="SAM" id="Phobius"/>
    </source>
</evidence>